<comment type="caution">
    <text evidence="1">The sequence shown here is derived from an EMBL/GenBank/DDBJ whole genome shotgun (WGS) entry which is preliminary data.</text>
</comment>
<protein>
    <submittedName>
        <fullName evidence="1">Uncharacterized protein</fullName>
    </submittedName>
</protein>
<dbReference type="Proteomes" id="UP001592529">
    <property type="component" value="Unassembled WGS sequence"/>
</dbReference>
<evidence type="ECO:0000313" key="1">
    <source>
        <dbReference type="EMBL" id="MFC1428530.1"/>
    </source>
</evidence>
<gene>
    <name evidence="1" type="ORF">ACEZCY_35750</name>
</gene>
<accession>A0ABV6WR64</accession>
<proteinExistence type="predicted"/>
<organism evidence="1 2">
    <name type="scientific">Streptacidiphilus alkalitolerans</name>
    <dbReference type="NCBI Taxonomy" id="3342712"/>
    <lineage>
        <taxon>Bacteria</taxon>
        <taxon>Bacillati</taxon>
        <taxon>Actinomycetota</taxon>
        <taxon>Actinomycetes</taxon>
        <taxon>Kitasatosporales</taxon>
        <taxon>Streptomycetaceae</taxon>
        <taxon>Streptacidiphilus</taxon>
    </lineage>
</organism>
<sequence length="159" mass="16427">MTAPTPHTEAEDRTPAAALVRGDQALPAHTQAGSEAAVPARLQGPPAMGQDLVRTITETAQVVRYLDAVGTPAADITVTAVTAPVCTGDTVADALQAAADFARAAPRLQVNACSLARVPGHVDGLWQWAVTLYVAAADPRTGEYNGEVHHGEPVSQPGY</sequence>
<evidence type="ECO:0000313" key="2">
    <source>
        <dbReference type="Proteomes" id="UP001592529"/>
    </source>
</evidence>
<reference evidence="1 2" key="1">
    <citation type="submission" date="2024-09" db="EMBL/GenBank/DDBJ databases">
        <authorList>
            <person name="Lee S.D."/>
        </authorList>
    </citation>
    <scope>NUCLEOTIDE SEQUENCE [LARGE SCALE GENOMIC DNA]</scope>
    <source>
        <strain evidence="1 2">N1-12</strain>
    </source>
</reference>
<name>A0ABV6WR64_9ACTN</name>
<keyword evidence="2" id="KW-1185">Reference proteome</keyword>
<dbReference type="RefSeq" id="WP_380527918.1">
    <property type="nucleotide sequence ID" value="NZ_JBHFAA010000025.1"/>
</dbReference>
<dbReference type="EMBL" id="JBHFAA010000025">
    <property type="protein sequence ID" value="MFC1428530.1"/>
    <property type="molecule type" value="Genomic_DNA"/>
</dbReference>